<comment type="similarity">
    <text evidence="2">Belongs to the anhydro-N-acetylmuramic acid kinase family.</text>
</comment>
<keyword evidence="1 2" id="KW-0119">Carbohydrate metabolism</keyword>
<comment type="function">
    <text evidence="2">Catalyzes the specific phosphorylation of 1,6-anhydro-N-acetylmuramic acid (anhMurNAc) with the simultaneous cleavage of the 1,6-anhydro ring, generating MurNAc-6-P. Is required for the utilization of anhMurNAc either imported from the medium or derived from its own cell wall murein, and thus plays a role in cell wall recycling.</text>
</comment>
<dbReference type="GO" id="GO:0016301">
    <property type="term" value="F:kinase activity"/>
    <property type="evidence" value="ECO:0007669"/>
    <property type="project" value="UniProtKB-KW"/>
</dbReference>
<dbReference type="UniPathway" id="UPA00544"/>
<name>A0A2T5V8L9_9HYPH</name>
<feature type="binding site" evidence="2">
    <location>
        <begin position="13"/>
        <end position="20"/>
    </location>
    <ligand>
        <name>ATP</name>
        <dbReference type="ChEBI" id="CHEBI:30616"/>
    </ligand>
</feature>
<dbReference type="AlphaFoldDB" id="A0A2T5V8L9"/>
<dbReference type="InterPro" id="IPR005338">
    <property type="entry name" value="Anhydro_N_Ac-Mur_kinase"/>
</dbReference>
<dbReference type="GO" id="GO:0006040">
    <property type="term" value="P:amino sugar metabolic process"/>
    <property type="evidence" value="ECO:0007669"/>
    <property type="project" value="InterPro"/>
</dbReference>
<keyword evidence="2 3" id="KW-0418">Kinase</keyword>
<sequence length="369" mass="38874">MSGTYRALGMMSGTSMDGIDLAVMETDGEGLVTAGKTAFRPYREEERALIRKSLEEARVVGHRAERTPAMAAAEAAITRAHEDLVRTFLDESGLAPQEIDVIGFHGQTLFHAPERRLTVQIGDARALARALGIDVVTDMRVADVEAGGEGAPLVPVYHRALVASAELSRPVAIVNIGGVANATWIGAGENDLIAFDTGPGNALMDDFIARRTGAAMDSGGALAAKGRVDEALLSRWLDNPYFSRRPPKSLDRDAFACEGLDLLSTEDGLATLAAFTAETIARGLALLPRSPELIVVVGGGARNPTLLDHLSRRSGIDVRTADAVGWAADFVEAQAFAYLAVRSLKGLPLTFPGTTGAPSPMTGGVLMEA</sequence>
<comment type="caution">
    <text evidence="3">The sequence shown here is derived from an EMBL/GenBank/DDBJ whole genome shotgun (WGS) entry which is preliminary data.</text>
</comment>
<comment type="catalytic activity">
    <reaction evidence="2">
        <text>1,6-anhydro-N-acetyl-beta-muramate + ATP + H2O = N-acetyl-D-muramate 6-phosphate + ADP + H(+)</text>
        <dbReference type="Rhea" id="RHEA:24952"/>
        <dbReference type="ChEBI" id="CHEBI:15377"/>
        <dbReference type="ChEBI" id="CHEBI:15378"/>
        <dbReference type="ChEBI" id="CHEBI:30616"/>
        <dbReference type="ChEBI" id="CHEBI:58690"/>
        <dbReference type="ChEBI" id="CHEBI:58722"/>
        <dbReference type="ChEBI" id="CHEBI:456216"/>
        <dbReference type="EC" id="2.7.1.170"/>
    </reaction>
</comment>
<keyword evidence="4" id="KW-1185">Reference proteome</keyword>
<dbReference type="EMBL" id="QAYG01000005">
    <property type="protein sequence ID" value="PTW60092.1"/>
    <property type="molecule type" value="Genomic_DNA"/>
</dbReference>
<dbReference type="NCBIfam" id="NF007141">
    <property type="entry name" value="PRK09585.1-5"/>
    <property type="match status" value="1"/>
</dbReference>
<dbReference type="GO" id="GO:0009254">
    <property type="term" value="P:peptidoglycan turnover"/>
    <property type="evidence" value="ECO:0007669"/>
    <property type="project" value="UniProtKB-UniRule"/>
</dbReference>
<dbReference type="GO" id="GO:0005524">
    <property type="term" value="F:ATP binding"/>
    <property type="evidence" value="ECO:0007669"/>
    <property type="project" value="UniProtKB-UniRule"/>
</dbReference>
<dbReference type="SUPFAM" id="SSF53067">
    <property type="entry name" value="Actin-like ATPase domain"/>
    <property type="match status" value="1"/>
</dbReference>
<dbReference type="GO" id="GO:0016773">
    <property type="term" value="F:phosphotransferase activity, alcohol group as acceptor"/>
    <property type="evidence" value="ECO:0007669"/>
    <property type="project" value="UniProtKB-UniRule"/>
</dbReference>
<comment type="pathway">
    <text evidence="2">Amino-sugar metabolism; 1,6-anhydro-N-acetylmuramate degradation.</text>
</comment>
<dbReference type="OrthoDB" id="9763949at2"/>
<dbReference type="EC" id="2.7.1.170" evidence="2"/>
<dbReference type="UniPathway" id="UPA00343"/>
<evidence type="ECO:0000313" key="4">
    <source>
        <dbReference type="Proteomes" id="UP000244081"/>
    </source>
</evidence>
<dbReference type="PANTHER" id="PTHR30605:SF0">
    <property type="entry name" value="ANHYDRO-N-ACETYLMURAMIC ACID KINASE"/>
    <property type="match status" value="1"/>
</dbReference>
<proteinExistence type="inferred from homology"/>
<evidence type="ECO:0000313" key="3">
    <source>
        <dbReference type="EMBL" id="PTW60092.1"/>
    </source>
</evidence>
<dbReference type="Proteomes" id="UP000244081">
    <property type="component" value="Unassembled WGS sequence"/>
</dbReference>
<accession>A0A2T5V8L9</accession>
<keyword evidence="2" id="KW-0067">ATP-binding</keyword>
<dbReference type="InterPro" id="IPR043129">
    <property type="entry name" value="ATPase_NBD"/>
</dbReference>
<evidence type="ECO:0000256" key="1">
    <source>
        <dbReference type="ARBA" id="ARBA00023277"/>
    </source>
</evidence>
<comment type="pathway">
    <text evidence="2">Cell wall biogenesis; peptidoglycan recycling.</text>
</comment>
<dbReference type="HAMAP" id="MF_01270">
    <property type="entry name" value="AnhMurNAc_kinase"/>
    <property type="match status" value="1"/>
</dbReference>
<dbReference type="Pfam" id="PF03702">
    <property type="entry name" value="AnmK"/>
    <property type="match status" value="1"/>
</dbReference>
<reference evidence="3 4" key="1">
    <citation type="submission" date="2018-04" db="EMBL/GenBank/DDBJ databases">
        <title>Genomic Encyclopedia of Archaeal and Bacterial Type Strains, Phase II (KMG-II): from individual species to whole genera.</title>
        <authorList>
            <person name="Goeker M."/>
        </authorList>
    </citation>
    <scope>NUCLEOTIDE SEQUENCE [LARGE SCALE GENOMIC DNA]</scope>
    <source>
        <strain evidence="3 4">DSM 23382</strain>
    </source>
</reference>
<dbReference type="GO" id="GO:0097175">
    <property type="term" value="P:1,6-anhydro-N-acetyl-beta-muramic acid catabolic process"/>
    <property type="evidence" value="ECO:0007669"/>
    <property type="project" value="UniProtKB-UniRule"/>
</dbReference>
<evidence type="ECO:0000256" key="2">
    <source>
        <dbReference type="HAMAP-Rule" id="MF_01270"/>
    </source>
</evidence>
<gene>
    <name evidence="2" type="primary">anmK</name>
    <name evidence="3" type="ORF">C8N35_10592</name>
</gene>
<dbReference type="Gene3D" id="3.30.420.40">
    <property type="match status" value="2"/>
</dbReference>
<keyword evidence="2" id="KW-0808">Transferase</keyword>
<dbReference type="RefSeq" id="WP_107990565.1">
    <property type="nucleotide sequence ID" value="NZ_QAYG01000005.1"/>
</dbReference>
<keyword evidence="2" id="KW-0547">Nucleotide-binding</keyword>
<organism evidence="3 4">
    <name type="scientific">Breoghania corrubedonensis</name>
    <dbReference type="NCBI Taxonomy" id="665038"/>
    <lineage>
        <taxon>Bacteria</taxon>
        <taxon>Pseudomonadati</taxon>
        <taxon>Pseudomonadota</taxon>
        <taxon>Alphaproteobacteria</taxon>
        <taxon>Hyphomicrobiales</taxon>
        <taxon>Stappiaceae</taxon>
        <taxon>Breoghania</taxon>
    </lineage>
</organism>
<protein>
    <recommendedName>
        <fullName evidence="2">Anhydro-N-acetylmuramic acid kinase</fullName>
        <ecNumber evidence="2">2.7.1.170</ecNumber>
    </recommendedName>
    <alternativeName>
        <fullName evidence="2">AnhMurNAc kinase</fullName>
    </alternativeName>
</protein>
<dbReference type="PANTHER" id="PTHR30605">
    <property type="entry name" value="ANHYDRO-N-ACETYLMURAMIC ACID KINASE"/>
    <property type="match status" value="1"/>
</dbReference>